<protein>
    <submittedName>
        <fullName evidence="1">Uncharacterized protein</fullName>
    </submittedName>
</protein>
<accession>A0A0X8JDE6</accession>
<name>A0A0X8JDE6_ACTRD</name>
<evidence type="ECO:0000313" key="2">
    <source>
        <dbReference type="Proteomes" id="UP000065220"/>
    </source>
</evidence>
<evidence type="ECO:0000313" key="1">
    <source>
        <dbReference type="EMBL" id="AMD86843.1"/>
    </source>
</evidence>
<dbReference type="EMBL" id="CP014228">
    <property type="protein sequence ID" value="AMD86843.1"/>
    <property type="molecule type" value="Genomic_DNA"/>
</dbReference>
<dbReference type="AlphaFoldDB" id="A0A0X8JDE6"/>
<dbReference type="KEGG" id="ard:AXF14_03560"/>
<sequence>MSTSSWPTAARTELRPASVRATADPGDGLLLMSDAELSACRVPAFLATYRPARLTLGDPGLHHHGAAGATEALADALVHRRRGSVHALMSRSGAAVEVRLPNGPDGLSAEVTGIDVVRVAERSAAVADVDALLRAGGRVSALRLLWGYEDDAGRAVIPCLEPGVWRLRAWGVRLQRPGLGRAVHEGASEPSSR</sequence>
<gene>
    <name evidence="1" type="ORF">AXF14_03560</name>
</gene>
<dbReference type="RefSeq" id="WP_067940898.1">
    <property type="nucleotide sequence ID" value="NZ_CP014228.1"/>
</dbReference>
<proteinExistence type="predicted"/>
<keyword evidence="2" id="KW-1185">Reference proteome</keyword>
<organism evidence="1 2">
    <name type="scientific">Actinomyces radicidentis</name>
    <dbReference type="NCBI Taxonomy" id="111015"/>
    <lineage>
        <taxon>Bacteria</taxon>
        <taxon>Bacillati</taxon>
        <taxon>Actinomycetota</taxon>
        <taxon>Actinomycetes</taxon>
        <taxon>Actinomycetales</taxon>
        <taxon>Actinomycetaceae</taxon>
        <taxon>Actinomyces</taxon>
    </lineage>
</organism>
<dbReference type="Proteomes" id="UP000065220">
    <property type="component" value="Chromosome"/>
</dbReference>
<reference evidence="2" key="1">
    <citation type="submission" date="2016-02" db="EMBL/GenBank/DDBJ databases">
        <authorList>
            <person name="Holder M.E."/>
            <person name="Ajami N.J."/>
            <person name="Petrosino J.F."/>
        </authorList>
    </citation>
    <scope>NUCLEOTIDE SEQUENCE [LARGE SCALE GENOMIC DNA]</scope>
    <source>
        <strain evidence="2">CCUG 36733</strain>
    </source>
</reference>